<name>A0A9R1WU47_LACSA</name>
<gene>
    <name evidence="1" type="ORF">LSAT_V11C900470160</name>
</gene>
<proteinExistence type="predicted"/>
<accession>A0A9R1WU47</accession>
<evidence type="ECO:0000313" key="1">
    <source>
        <dbReference type="EMBL" id="KAJ0185777.1"/>
    </source>
</evidence>
<protein>
    <submittedName>
        <fullName evidence="1">Uncharacterized protein</fullName>
    </submittedName>
</protein>
<evidence type="ECO:0000313" key="2">
    <source>
        <dbReference type="Proteomes" id="UP000235145"/>
    </source>
</evidence>
<keyword evidence="2" id="KW-1185">Reference proteome</keyword>
<sequence>MALWRMNMCLPMKNKLVLYLEHDQRTAALKILRVGHVCMMDASRGGAHGDAANIIINEHQQIENKEFVNNNANGNTEVQFFMVFSDDIPVNKSLFSFFL</sequence>
<dbReference type="Proteomes" id="UP000235145">
    <property type="component" value="Unassembled WGS sequence"/>
</dbReference>
<comment type="caution">
    <text evidence="1">The sequence shown here is derived from an EMBL/GenBank/DDBJ whole genome shotgun (WGS) entry which is preliminary data.</text>
</comment>
<dbReference type="EMBL" id="NBSK02000009">
    <property type="protein sequence ID" value="KAJ0185777.1"/>
    <property type="molecule type" value="Genomic_DNA"/>
</dbReference>
<organism evidence="1 2">
    <name type="scientific">Lactuca sativa</name>
    <name type="common">Garden lettuce</name>
    <dbReference type="NCBI Taxonomy" id="4236"/>
    <lineage>
        <taxon>Eukaryota</taxon>
        <taxon>Viridiplantae</taxon>
        <taxon>Streptophyta</taxon>
        <taxon>Embryophyta</taxon>
        <taxon>Tracheophyta</taxon>
        <taxon>Spermatophyta</taxon>
        <taxon>Magnoliopsida</taxon>
        <taxon>eudicotyledons</taxon>
        <taxon>Gunneridae</taxon>
        <taxon>Pentapetalae</taxon>
        <taxon>asterids</taxon>
        <taxon>campanulids</taxon>
        <taxon>Asterales</taxon>
        <taxon>Asteraceae</taxon>
        <taxon>Cichorioideae</taxon>
        <taxon>Cichorieae</taxon>
        <taxon>Lactucinae</taxon>
        <taxon>Lactuca</taxon>
    </lineage>
</organism>
<reference evidence="1 2" key="1">
    <citation type="journal article" date="2017" name="Nat. Commun.">
        <title>Genome assembly with in vitro proximity ligation data and whole-genome triplication in lettuce.</title>
        <authorList>
            <person name="Reyes-Chin-Wo S."/>
            <person name="Wang Z."/>
            <person name="Yang X."/>
            <person name="Kozik A."/>
            <person name="Arikit S."/>
            <person name="Song C."/>
            <person name="Xia L."/>
            <person name="Froenicke L."/>
            <person name="Lavelle D.O."/>
            <person name="Truco M.J."/>
            <person name="Xia R."/>
            <person name="Zhu S."/>
            <person name="Xu C."/>
            <person name="Xu H."/>
            <person name="Xu X."/>
            <person name="Cox K."/>
            <person name="Korf I."/>
            <person name="Meyers B.C."/>
            <person name="Michelmore R.W."/>
        </authorList>
    </citation>
    <scope>NUCLEOTIDE SEQUENCE [LARGE SCALE GENOMIC DNA]</scope>
    <source>
        <strain evidence="2">cv. Salinas</strain>
        <tissue evidence="1">Seedlings</tissue>
    </source>
</reference>
<dbReference type="AlphaFoldDB" id="A0A9R1WU47"/>